<reference evidence="2" key="2">
    <citation type="submission" date="2015-01" db="EMBL/GenBank/DDBJ databases">
        <title>Evolutionary Origins and Diversification of the Mycorrhizal Mutualists.</title>
        <authorList>
            <consortium name="DOE Joint Genome Institute"/>
            <consortium name="Mycorrhizal Genomics Consortium"/>
            <person name="Kohler A."/>
            <person name="Kuo A."/>
            <person name="Nagy L.G."/>
            <person name="Floudas D."/>
            <person name="Copeland A."/>
            <person name="Barry K.W."/>
            <person name="Cichocki N."/>
            <person name="Veneault-Fourrey C."/>
            <person name="LaButti K."/>
            <person name="Lindquist E.A."/>
            <person name="Lipzen A."/>
            <person name="Lundell T."/>
            <person name="Morin E."/>
            <person name="Murat C."/>
            <person name="Riley R."/>
            <person name="Ohm R."/>
            <person name="Sun H."/>
            <person name="Tunlid A."/>
            <person name="Henrissat B."/>
            <person name="Grigoriev I.V."/>
            <person name="Hibbett D.S."/>
            <person name="Martin F."/>
        </authorList>
    </citation>
    <scope>NUCLEOTIDE SEQUENCE [LARGE SCALE GENOMIC DNA]</scope>
    <source>
        <strain evidence="2">F 1598</strain>
    </source>
</reference>
<name>A0A0C3BYF8_PILCF</name>
<sequence>MWSVEFDQGKVQLGAGGSTSGTLARGSMDVEMIPVPAGRQGQGQGSSSRLPTLVPLTFVILAAPLSYSPARCRYRLLVPHFRSRGPSYFSPSASTAVGYRCGDAIEEYGGPPVLTSFPPAIGAGDLRIRR</sequence>
<reference evidence="1 2" key="1">
    <citation type="submission" date="2014-04" db="EMBL/GenBank/DDBJ databases">
        <authorList>
            <consortium name="DOE Joint Genome Institute"/>
            <person name="Kuo A."/>
            <person name="Tarkka M."/>
            <person name="Buscot F."/>
            <person name="Kohler A."/>
            <person name="Nagy L.G."/>
            <person name="Floudas D."/>
            <person name="Copeland A."/>
            <person name="Barry K.W."/>
            <person name="Cichocki N."/>
            <person name="Veneault-Fourrey C."/>
            <person name="LaButti K."/>
            <person name="Lindquist E.A."/>
            <person name="Lipzen A."/>
            <person name="Lundell T."/>
            <person name="Morin E."/>
            <person name="Murat C."/>
            <person name="Sun H."/>
            <person name="Tunlid A."/>
            <person name="Henrissat B."/>
            <person name="Grigoriev I.V."/>
            <person name="Hibbett D.S."/>
            <person name="Martin F."/>
            <person name="Nordberg H.P."/>
            <person name="Cantor M.N."/>
            <person name="Hua S.X."/>
        </authorList>
    </citation>
    <scope>NUCLEOTIDE SEQUENCE [LARGE SCALE GENOMIC DNA]</scope>
    <source>
        <strain evidence="1 2">F 1598</strain>
    </source>
</reference>
<dbReference type="HOGENOM" id="CLU_1938940_0_0_1"/>
<accession>A0A0C3BYF8</accession>
<protein>
    <submittedName>
        <fullName evidence="1">Uncharacterized protein</fullName>
    </submittedName>
</protein>
<dbReference type="InParanoid" id="A0A0C3BYF8"/>
<dbReference type="EMBL" id="KN832994">
    <property type="protein sequence ID" value="KIM82422.1"/>
    <property type="molecule type" value="Genomic_DNA"/>
</dbReference>
<keyword evidence="2" id="KW-1185">Reference proteome</keyword>
<evidence type="ECO:0000313" key="1">
    <source>
        <dbReference type="EMBL" id="KIM82422.1"/>
    </source>
</evidence>
<organism evidence="1 2">
    <name type="scientific">Piloderma croceum (strain F 1598)</name>
    <dbReference type="NCBI Taxonomy" id="765440"/>
    <lineage>
        <taxon>Eukaryota</taxon>
        <taxon>Fungi</taxon>
        <taxon>Dikarya</taxon>
        <taxon>Basidiomycota</taxon>
        <taxon>Agaricomycotina</taxon>
        <taxon>Agaricomycetes</taxon>
        <taxon>Agaricomycetidae</taxon>
        <taxon>Atheliales</taxon>
        <taxon>Atheliaceae</taxon>
        <taxon>Piloderma</taxon>
    </lineage>
</organism>
<dbReference type="AlphaFoldDB" id="A0A0C3BYF8"/>
<proteinExistence type="predicted"/>
<evidence type="ECO:0000313" key="2">
    <source>
        <dbReference type="Proteomes" id="UP000054166"/>
    </source>
</evidence>
<gene>
    <name evidence="1" type="ORF">PILCRDRAFT_820261</name>
</gene>
<dbReference type="Proteomes" id="UP000054166">
    <property type="component" value="Unassembled WGS sequence"/>
</dbReference>